<gene>
    <name evidence="1" type="ORF">CJ030_MR1G004786</name>
</gene>
<proteinExistence type="predicted"/>
<evidence type="ECO:0000313" key="2">
    <source>
        <dbReference type="Proteomes" id="UP000516437"/>
    </source>
</evidence>
<organism evidence="1 2">
    <name type="scientific">Morella rubra</name>
    <name type="common">Chinese bayberry</name>
    <dbReference type="NCBI Taxonomy" id="262757"/>
    <lineage>
        <taxon>Eukaryota</taxon>
        <taxon>Viridiplantae</taxon>
        <taxon>Streptophyta</taxon>
        <taxon>Embryophyta</taxon>
        <taxon>Tracheophyta</taxon>
        <taxon>Spermatophyta</taxon>
        <taxon>Magnoliopsida</taxon>
        <taxon>eudicotyledons</taxon>
        <taxon>Gunneridae</taxon>
        <taxon>Pentapetalae</taxon>
        <taxon>rosids</taxon>
        <taxon>fabids</taxon>
        <taxon>Fagales</taxon>
        <taxon>Myricaceae</taxon>
        <taxon>Morella</taxon>
    </lineage>
</organism>
<dbReference type="AlphaFoldDB" id="A0A6A1WLV1"/>
<dbReference type="Proteomes" id="UP000516437">
    <property type="component" value="Chromosome 1"/>
</dbReference>
<evidence type="ECO:0000313" key="1">
    <source>
        <dbReference type="EMBL" id="KAB1224837.1"/>
    </source>
</evidence>
<comment type="caution">
    <text evidence="1">The sequence shown here is derived from an EMBL/GenBank/DDBJ whole genome shotgun (WGS) entry which is preliminary data.</text>
</comment>
<reference evidence="1 2" key="1">
    <citation type="journal article" date="2019" name="Plant Biotechnol. J.">
        <title>The red bayberry genome and genetic basis of sex determination.</title>
        <authorList>
            <person name="Jia H.M."/>
            <person name="Jia H.J."/>
            <person name="Cai Q.L."/>
            <person name="Wang Y."/>
            <person name="Zhao H.B."/>
            <person name="Yang W.F."/>
            <person name="Wang G.Y."/>
            <person name="Li Y.H."/>
            <person name="Zhan D.L."/>
            <person name="Shen Y.T."/>
            <person name="Niu Q.F."/>
            <person name="Chang L."/>
            <person name="Qiu J."/>
            <person name="Zhao L."/>
            <person name="Xie H.B."/>
            <person name="Fu W.Y."/>
            <person name="Jin J."/>
            <person name="Li X.W."/>
            <person name="Jiao Y."/>
            <person name="Zhou C.C."/>
            <person name="Tu T."/>
            <person name="Chai C.Y."/>
            <person name="Gao J.L."/>
            <person name="Fan L.J."/>
            <person name="van de Weg E."/>
            <person name="Wang J.Y."/>
            <person name="Gao Z.S."/>
        </authorList>
    </citation>
    <scope>NUCLEOTIDE SEQUENCE [LARGE SCALE GENOMIC DNA]</scope>
    <source>
        <tissue evidence="1">Leaves</tissue>
    </source>
</reference>
<keyword evidence="2" id="KW-1185">Reference proteome</keyword>
<name>A0A6A1WLV1_9ROSI</name>
<accession>A0A6A1WLV1</accession>
<dbReference type="EMBL" id="RXIC02000019">
    <property type="protein sequence ID" value="KAB1224837.1"/>
    <property type="molecule type" value="Genomic_DNA"/>
</dbReference>
<sequence>MVDVINILLVFLVEEDIVLLPCIRHQISCFHPRHLPSPPNTCHHNTDDTSPVRLRQSREIHMQI</sequence>
<protein>
    <submittedName>
        <fullName evidence="1">Uncharacterized protein</fullName>
    </submittedName>
</protein>